<evidence type="ECO:0000313" key="3">
    <source>
        <dbReference type="Proteomes" id="UP000184330"/>
    </source>
</evidence>
<name>A0A1L7XUJ3_9HELO</name>
<protein>
    <recommendedName>
        <fullName evidence="1">Carboxylesterase type B domain-containing protein</fullName>
    </recommendedName>
</protein>
<dbReference type="AlphaFoldDB" id="A0A1L7XUJ3"/>
<dbReference type="STRING" id="576137.A0A1L7XUJ3"/>
<evidence type="ECO:0000259" key="1">
    <source>
        <dbReference type="Pfam" id="PF00135"/>
    </source>
</evidence>
<proteinExistence type="predicted"/>
<sequence length="312" mass="33437">MPVLVAIYGGGYGQGDASQDVSAFINTNENQLIAVTMQYRWVQRYIALIGGDPYRVTIAGESAGGGSVMLHATAQDGSIGTMLFRNLISASPFLSPQQNFSDPIPTQHYYDFARSAGCPSTGKVFDCLVAKVSPTLQYAITDGTYIRGLPSAQLFQHRNNANEGSLAVLAKITTQNDLITRIKSNFPNFSDANVAELLSVYQSAPDPVDPNDPKYETDGYGPGTAINVSQVGIGQQQRGYNMYAEAAAVCPSYWLANAFAGSNKSAYHYQYSVPFAVHGSDASAYYGPPSDNQGPDFVVAFRSTLPSFAPVS</sequence>
<keyword evidence="3" id="KW-1185">Reference proteome</keyword>
<dbReference type="OrthoDB" id="408631at2759"/>
<organism evidence="2 3">
    <name type="scientific">Phialocephala subalpina</name>
    <dbReference type="NCBI Taxonomy" id="576137"/>
    <lineage>
        <taxon>Eukaryota</taxon>
        <taxon>Fungi</taxon>
        <taxon>Dikarya</taxon>
        <taxon>Ascomycota</taxon>
        <taxon>Pezizomycotina</taxon>
        <taxon>Leotiomycetes</taxon>
        <taxon>Helotiales</taxon>
        <taxon>Mollisiaceae</taxon>
        <taxon>Phialocephala</taxon>
        <taxon>Phialocephala fortinii species complex</taxon>
    </lineage>
</organism>
<dbReference type="EMBL" id="FJOG01000058">
    <property type="protein sequence ID" value="CZR68647.1"/>
    <property type="molecule type" value="Genomic_DNA"/>
</dbReference>
<dbReference type="SUPFAM" id="SSF53474">
    <property type="entry name" value="alpha/beta-Hydrolases"/>
    <property type="match status" value="1"/>
</dbReference>
<dbReference type="Proteomes" id="UP000184330">
    <property type="component" value="Unassembled WGS sequence"/>
</dbReference>
<dbReference type="InterPro" id="IPR002018">
    <property type="entry name" value="CarbesteraseB"/>
</dbReference>
<evidence type="ECO:0000313" key="2">
    <source>
        <dbReference type="EMBL" id="CZR68647.1"/>
    </source>
</evidence>
<dbReference type="Pfam" id="PF00135">
    <property type="entry name" value="COesterase"/>
    <property type="match status" value="1"/>
</dbReference>
<dbReference type="InterPro" id="IPR050309">
    <property type="entry name" value="Type-B_Carboxylest/Lipase"/>
</dbReference>
<dbReference type="InterPro" id="IPR029058">
    <property type="entry name" value="AB_hydrolase_fold"/>
</dbReference>
<accession>A0A1L7XUJ3</accession>
<reference evidence="2 3" key="1">
    <citation type="submission" date="2016-03" db="EMBL/GenBank/DDBJ databases">
        <authorList>
            <person name="Ploux O."/>
        </authorList>
    </citation>
    <scope>NUCLEOTIDE SEQUENCE [LARGE SCALE GENOMIC DNA]</scope>
    <source>
        <strain evidence="2 3">UAMH 11012</strain>
    </source>
</reference>
<feature type="domain" description="Carboxylesterase type B" evidence="1">
    <location>
        <begin position="40"/>
        <end position="134"/>
    </location>
</feature>
<dbReference type="PANTHER" id="PTHR11559">
    <property type="entry name" value="CARBOXYLESTERASE"/>
    <property type="match status" value="1"/>
</dbReference>
<dbReference type="Gene3D" id="3.40.50.1820">
    <property type="entry name" value="alpha/beta hydrolase"/>
    <property type="match status" value="1"/>
</dbReference>
<gene>
    <name evidence="2" type="ORF">PAC_18546</name>
</gene>